<dbReference type="Proteomes" id="UP000824782">
    <property type="component" value="Unassembled WGS sequence"/>
</dbReference>
<evidence type="ECO:0000313" key="2">
    <source>
        <dbReference type="Proteomes" id="UP000824782"/>
    </source>
</evidence>
<keyword evidence="2" id="KW-1185">Reference proteome</keyword>
<protein>
    <submittedName>
        <fullName evidence="1">Uncharacterized protein</fullName>
    </submittedName>
</protein>
<dbReference type="EMBL" id="WNYA01000304">
    <property type="protein sequence ID" value="KAG8548857.1"/>
    <property type="molecule type" value="Genomic_DNA"/>
</dbReference>
<dbReference type="AlphaFoldDB" id="A0AAV6ZI83"/>
<organism evidence="1 2">
    <name type="scientific">Engystomops pustulosus</name>
    <name type="common">Tungara frog</name>
    <name type="synonym">Physalaemus pustulosus</name>
    <dbReference type="NCBI Taxonomy" id="76066"/>
    <lineage>
        <taxon>Eukaryota</taxon>
        <taxon>Metazoa</taxon>
        <taxon>Chordata</taxon>
        <taxon>Craniata</taxon>
        <taxon>Vertebrata</taxon>
        <taxon>Euteleostomi</taxon>
        <taxon>Amphibia</taxon>
        <taxon>Batrachia</taxon>
        <taxon>Anura</taxon>
        <taxon>Neobatrachia</taxon>
        <taxon>Hyloidea</taxon>
        <taxon>Leptodactylidae</taxon>
        <taxon>Leiuperinae</taxon>
        <taxon>Engystomops</taxon>
    </lineage>
</organism>
<sequence length="105" mass="12106">MKIGTDRCNLSPTFQQTLQESLDHCVNMRDNSVSVYYVTSPICRLCLSRLEVYNPFIAGEWRQNCWDSPSPLTTRFLVFTLFLIQAKFAEKSLNIYVLASVSNFI</sequence>
<evidence type="ECO:0000313" key="1">
    <source>
        <dbReference type="EMBL" id="KAG8548857.1"/>
    </source>
</evidence>
<reference evidence="1" key="1">
    <citation type="thesis" date="2020" institute="ProQuest LLC" country="789 East Eisenhower Parkway, Ann Arbor, MI, USA">
        <title>Comparative Genomics and Chromosome Evolution.</title>
        <authorList>
            <person name="Mudd A.B."/>
        </authorList>
    </citation>
    <scope>NUCLEOTIDE SEQUENCE</scope>
    <source>
        <strain evidence="1">237g6f4</strain>
        <tissue evidence="1">Blood</tissue>
    </source>
</reference>
<comment type="caution">
    <text evidence="1">The sequence shown here is derived from an EMBL/GenBank/DDBJ whole genome shotgun (WGS) entry which is preliminary data.</text>
</comment>
<proteinExistence type="predicted"/>
<gene>
    <name evidence="1" type="ORF">GDO81_023765</name>
</gene>
<accession>A0AAV6ZI83</accession>
<name>A0AAV6ZI83_ENGPU</name>